<evidence type="ECO:0000259" key="4">
    <source>
        <dbReference type="PROSITE" id="PS51643"/>
    </source>
</evidence>
<dbReference type="GO" id="GO:0016787">
    <property type="term" value="F:hydrolase activity"/>
    <property type="evidence" value="ECO:0007669"/>
    <property type="project" value="UniProtKB-KW"/>
</dbReference>
<dbReference type="Proteomes" id="UP000006903">
    <property type="component" value="Chromosome"/>
</dbReference>
<dbReference type="eggNOG" id="arCOG01443">
    <property type="taxonomic scope" value="Archaea"/>
</dbReference>
<keyword evidence="1" id="KW-0479">Metal-binding</keyword>
<name>B8D4R8_DESA1</name>
<dbReference type="KEGG" id="dka:DKAM_0773"/>
<reference evidence="5 6" key="1">
    <citation type="journal article" date="2009" name="J. Bacteriol.">
        <title>Complete genome sequence of the anaerobic, protein-degrading hyperthermophilic crenarchaeon Desulfurococcus kamchatkensis.</title>
        <authorList>
            <person name="Ravin N.V."/>
            <person name="Mardanov A.V."/>
            <person name="Beletsky A.V."/>
            <person name="Kublanov I.V."/>
            <person name="Kolganova T.V."/>
            <person name="Lebedinsky A.V."/>
            <person name="Chernyh N.A."/>
            <person name="Bonch-Osmolovskaya E.A."/>
            <person name="Skryabin K.G."/>
        </authorList>
    </citation>
    <scope>NUCLEOTIDE SEQUENCE [LARGE SCALE GENOMIC DNA]</scope>
    <source>
        <strain evidence="6">DSM 18924 / JCM 16383 / VKM B-2413 / 1221n</strain>
    </source>
</reference>
<dbReference type="RefSeq" id="WP_012608440.1">
    <property type="nucleotide sequence ID" value="NC_011766.1"/>
</dbReference>
<evidence type="ECO:0000256" key="1">
    <source>
        <dbReference type="ARBA" id="ARBA00022723"/>
    </source>
</evidence>
<gene>
    <name evidence="5" type="ordered locus">DKAM_0773</name>
</gene>
<keyword evidence="3" id="KW-0051">Antiviral defense</keyword>
<evidence type="ECO:0000256" key="2">
    <source>
        <dbReference type="ARBA" id="ARBA00022801"/>
    </source>
</evidence>
<sequence length="290" mass="32141">MVKCDISDWPLAYYEVKTGNVVKVPLQKHLVSTSRIALSVFGGRIKALDYLISSSRMLSKYMESIRGVVEATALLHDIGKASKFYCRGVKQGKVSFELHEYIPAVLLADIAVGSSDEQVKAVLKLVAGAISRHHTPIRNRHPSYLPEDKGKINKLAEALKVFLDDRDEVGGMLSELEKLCSTGELCSFIVGSLRDHISRINSDRIIEIIKIVKSGMLFNTLKSTTSSDGDFTGYKILVGLTGMLMVADNIAANCEGRVSDDKHTPSYVIYWLRELNLGCEKLDNAYRDLL</sequence>
<dbReference type="GeneID" id="7170935"/>
<dbReference type="InterPro" id="IPR006483">
    <property type="entry name" value="CRISPR-assoc_Cas3_HD"/>
</dbReference>
<dbReference type="PROSITE" id="PS51643">
    <property type="entry name" value="HD_CAS3"/>
    <property type="match status" value="1"/>
</dbReference>
<evidence type="ECO:0000313" key="6">
    <source>
        <dbReference type="Proteomes" id="UP000006903"/>
    </source>
</evidence>
<keyword evidence="2" id="KW-0378">Hydrolase</keyword>
<evidence type="ECO:0000256" key="3">
    <source>
        <dbReference type="ARBA" id="ARBA00023118"/>
    </source>
</evidence>
<accession>B8D4R8</accession>
<protein>
    <recommendedName>
        <fullName evidence="4">HD Cas3-type domain-containing protein</fullName>
    </recommendedName>
</protein>
<proteinExistence type="predicted"/>
<dbReference type="AlphaFoldDB" id="B8D4R8"/>
<dbReference type="Gene3D" id="1.10.3210.30">
    <property type="match status" value="1"/>
</dbReference>
<organism evidence="5 6">
    <name type="scientific">Desulfurococcus amylolyticus (strain DSM 18924 / JCM 16383 / VKM B-2413 / 1221n)</name>
    <name type="common">Desulfurococcus kamchatkensis</name>
    <dbReference type="NCBI Taxonomy" id="490899"/>
    <lineage>
        <taxon>Archaea</taxon>
        <taxon>Thermoproteota</taxon>
        <taxon>Thermoprotei</taxon>
        <taxon>Desulfurococcales</taxon>
        <taxon>Desulfurococcaceae</taxon>
        <taxon>Desulfurococcus</taxon>
    </lineage>
</organism>
<dbReference type="GO" id="GO:0051607">
    <property type="term" value="P:defense response to virus"/>
    <property type="evidence" value="ECO:0007669"/>
    <property type="project" value="UniProtKB-KW"/>
</dbReference>
<dbReference type="HOGENOM" id="CLU_958472_0_0_2"/>
<dbReference type="SUPFAM" id="SSF109604">
    <property type="entry name" value="HD-domain/PDEase-like"/>
    <property type="match status" value="1"/>
</dbReference>
<dbReference type="InterPro" id="IPR038257">
    <property type="entry name" value="CRISPR-assoc_Cas3_HD_sf"/>
</dbReference>
<dbReference type="NCBIfam" id="TIGR01596">
    <property type="entry name" value="cas3_HD"/>
    <property type="match status" value="1"/>
</dbReference>
<dbReference type="STRING" id="490899.DKAM_0773"/>
<feature type="domain" description="HD Cas3-type" evidence="4">
    <location>
        <begin position="19"/>
        <end position="205"/>
    </location>
</feature>
<dbReference type="EMBL" id="CP001140">
    <property type="protein sequence ID" value="ACL11099.1"/>
    <property type="molecule type" value="Genomic_DNA"/>
</dbReference>
<evidence type="ECO:0000313" key="5">
    <source>
        <dbReference type="EMBL" id="ACL11099.1"/>
    </source>
</evidence>
<dbReference type="GO" id="GO:0046872">
    <property type="term" value="F:metal ion binding"/>
    <property type="evidence" value="ECO:0007669"/>
    <property type="project" value="UniProtKB-KW"/>
</dbReference>